<evidence type="ECO:0000313" key="5">
    <source>
        <dbReference type="Proteomes" id="UP000034883"/>
    </source>
</evidence>
<dbReference type="InterPro" id="IPR011006">
    <property type="entry name" value="CheY-like_superfamily"/>
</dbReference>
<gene>
    <name evidence="4" type="ORF">DB32_002276</name>
</gene>
<dbReference type="GO" id="GO:0000160">
    <property type="term" value="P:phosphorelay signal transduction system"/>
    <property type="evidence" value="ECO:0007669"/>
    <property type="project" value="InterPro"/>
</dbReference>
<dbReference type="PROSITE" id="PS50110">
    <property type="entry name" value="RESPONSE_REGULATORY"/>
    <property type="match status" value="1"/>
</dbReference>
<comment type="caution">
    <text evidence="2">Lacks conserved residue(s) required for the propagation of feature annotation.</text>
</comment>
<dbReference type="PANTHER" id="PTHR44591">
    <property type="entry name" value="STRESS RESPONSE REGULATOR PROTEIN 1"/>
    <property type="match status" value="1"/>
</dbReference>
<organism evidence="4 5">
    <name type="scientific">Sandaracinus amylolyticus</name>
    <dbReference type="NCBI Taxonomy" id="927083"/>
    <lineage>
        <taxon>Bacteria</taxon>
        <taxon>Pseudomonadati</taxon>
        <taxon>Myxococcota</taxon>
        <taxon>Polyangia</taxon>
        <taxon>Polyangiales</taxon>
        <taxon>Sandaracinaceae</taxon>
        <taxon>Sandaracinus</taxon>
    </lineage>
</organism>
<dbReference type="SMART" id="SM00448">
    <property type="entry name" value="REC"/>
    <property type="match status" value="1"/>
</dbReference>
<dbReference type="InterPro" id="IPR001789">
    <property type="entry name" value="Sig_transdc_resp-reg_receiver"/>
</dbReference>
<feature type="domain" description="Response regulatory" evidence="3">
    <location>
        <begin position="10"/>
        <end position="123"/>
    </location>
</feature>
<dbReference type="SUPFAM" id="SSF52172">
    <property type="entry name" value="CheY-like"/>
    <property type="match status" value="1"/>
</dbReference>
<sequence length="127" mass="13307">MATMEAAATRVVVLDDEERTVQVLASWLGNLGFVVHGFTSVENAIEFVSREGADVVLTASHVANMGGAQIAASMRDARRASPPAFVAMTPQGESARGVEPGFDGTVRKPCALDTLLTEISRLAPAHG</sequence>
<evidence type="ECO:0000259" key="3">
    <source>
        <dbReference type="PROSITE" id="PS50110"/>
    </source>
</evidence>
<keyword evidence="5" id="KW-1185">Reference proteome</keyword>
<evidence type="ECO:0000313" key="4">
    <source>
        <dbReference type="EMBL" id="AKF05127.1"/>
    </source>
</evidence>
<dbReference type="PANTHER" id="PTHR44591:SF3">
    <property type="entry name" value="RESPONSE REGULATORY DOMAIN-CONTAINING PROTEIN"/>
    <property type="match status" value="1"/>
</dbReference>
<name>A0A0F6W1V2_9BACT</name>
<dbReference type="InterPro" id="IPR050595">
    <property type="entry name" value="Bact_response_regulator"/>
</dbReference>
<protein>
    <recommendedName>
        <fullName evidence="3">Response regulatory domain-containing protein</fullName>
    </recommendedName>
</protein>
<evidence type="ECO:0000256" key="2">
    <source>
        <dbReference type="PROSITE-ProRule" id="PRU00169"/>
    </source>
</evidence>
<evidence type="ECO:0000256" key="1">
    <source>
        <dbReference type="ARBA" id="ARBA00022553"/>
    </source>
</evidence>
<dbReference type="STRING" id="927083.DB32_002276"/>
<dbReference type="AlphaFoldDB" id="A0A0F6W1V2"/>
<dbReference type="KEGG" id="samy:DB32_002276"/>
<dbReference type="Gene3D" id="3.40.50.2300">
    <property type="match status" value="1"/>
</dbReference>
<dbReference type="Proteomes" id="UP000034883">
    <property type="component" value="Chromosome"/>
</dbReference>
<reference evidence="4 5" key="1">
    <citation type="submission" date="2015-03" db="EMBL/GenBank/DDBJ databases">
        <title>Genome assembly of Sandaracinus amylolyticus DSM 53668.</title>
        <authorList>
            <person name="Sharma G."/>
            <person name="Subramanian S."/>
        </authorList>
    </citation>
    <scope>NUCLEOTIDE SEQUENCE [LARGE SCALE GENOMIC DNA]</scope>
    <source>
        <strain evidence="4 5">DSM 53668</strain>
    </source>
</reference>
<dbReference type="EMBL" id="CP011125">
    <property type="protein sequence ID" value="AKF05127.1"/>
    <property type="molecule type" value="Genomic_DNA"/>
</dbReference>
<accession>A0A0F6W1V2</accession>
<keyword evidence="1" id="KW-0597">Phosphoprotein</keyword>
<proteinExistence type="predicted"/>
<dbReference type="Pfam" id="PF00072">
    <property type="entry name" value="Response_reg"/>
    <property type="match status" value="1"/>
</dbReference>